<dbReference type="RefSeq" id="WP_157913179.1">
    <property type="nucleotide sequence ID" value="NZ_LN890655.1"/>
</dbReference>
<dbReference type="Proteomes" id="UP000215027">
    <property type="component" value="Chromosome I"/>
</dbReference>
<reference evidence="1" key="1">
    <citation type="submission" date="2016-01" db="EMBL/GenBank/DDBJ databases">
        <authorList>
            <person name="Mcilroy J.S."/>
            <person name="Karst M S."/>
            <person name="Albertsen M."/>
        </authorList>
    </citation>
    <scope>NUCLEOTIDE SEQUENCE</scope>
    <source>
        <strain evidence="1">Cfx-K</strain>
    </source>
</reference>
<dbReference type="EMBL" id="LN890655">
    <property type="protein sequence ID" value="CUS04836.2"/>
    <property type="molecule type" value="Genomic_DNA"/>
</dbReference>
<dbReference type="OrthoDB" id="9806925at2"/>
<sequence>MMDDSTRQQQLIALLREAGEAHHEAYRDTDGADPDWPLWYAEFLRERLGALLEARFTTSELVYLLVSLDREVQRRAPGGNWQAYYARALLERYG</sequence>
<dbReference type="KEGG" id="pbf:CFX0092_A2958"/>
<keyword evidence="2" id="KW-1185">Reference proteome</keyword>
<name>A0A160T455_9CHLR</name>
<organism evidence="1 2">
    <name type="scientific">Candidatus Promineifilum breve</name>
    <dbReference type="NCBI Taxonomy" id="1806508"/>
    <lineage>
        <taxon>Bacteria</taxon>
        <taxon>Bacillati</taxon>
        <taxon>Chloroflexota</taxon>
        <taxon>Ardenticatenia</taxon>
        <taxon>Candidatus Promineifilales</taxon>
        <taxon>Candidatus Promineifilaceae</taxon>
        <taxon>Candidatus Promineifilum</taxon>
    </lineage>
</organism>
<protein>
    <submittedName>
        <fullName evidence="1">Uncharacterized protein</fullName>
    </submittedName>
</protein>
<evidence type="ECO:0000313" key="2">
    <source>
        <dbReference type="Proteomes" id="UP000215027"/>
    </source>
</evidence>
<gene>
    <name evidence="1" type="ORF">CFX0092_A2958</name>
</gene>
<proteinExistence type="predicted"/>
<dbReference type="AlphaFoldDB" id="A0A160T455"/>
<accession>A0A160T455</accession>
<evidence type="ECO:0000313" key="1">
    <source>
        <dbReference type="EMBL" id="CUS04836.2"/>
    </source>
</evidence>